<dbReference type="InterPro" id="IPR034042">
    <property type="entry name" value="PARN_R3H"/>
</dbReference>
<dbReference type="InterPro" id="IPR006941">
    <property type="entry name" value="RNase_CAF1"/>
</dbReference>
<evidence type="ECO:0000256" key="9">
    <source>
        <dbReference type="ARBA" id="ARBA00022723"/>
    </source>
</evidence>
<dbReference type="GO" id="GO:0046872">
    <property type="term" value="F:metal ion binding"/>
    <property type="evidence" value="ECO:0007669"/>
    <property type="project" value="UniProtKB-KW"/>
</dbReference>
<gene>
    <name evidence="17" type="primary">PARN</name>
</gene>
<dbReference type="InterPro" id="IPR036397">
    <property type="entry name" value="RNaseH_sf"/>
</dbReference>
<dbReference type="GO" id="GO:0004535">
    <property type="term" value="F:poly(A)-specific ribonuclease activity"/>
    <property type="evidence" value="ECO:0007669"/>
    <property type="project" value="UniProtKB-EC"/>
</dbReference>
<keyword evidence="12" id="KW-0694">RNA-binding</keyword>
<evidence type="ECO:0000256" key="13">
    <source>
        <dbReference type="ARBA" id="ARBA00023242"/>
    </source>
</evidence>
<keyword evidence="10" id="KW-0378">Hydrolase</keyword>
<dbReference type="InterPro" id="IPR051181">
    <property type="entry name" value="CAF1_poly(A)_ribonucleases"/>
</dbReference>
<dbReference type="GO" id="GO:1990432">
    <property type="term" value="P:siRNA 3'-end processing"/>
    <property type="evidence" value="ECO:0007669"/>
    <property type="project" value="TreeGrafter"/>
</dbReference>
<feature type="compositionally biased region" description="Basic residues" evidence="15">
    <location>
        <begin position="548"/>
        <end position="557"/>
    </location>
</feature>
<evidence type="ECO:0000256" key="14">
    <source>
        <dbReference type="ARBA" id="ARBA00031923"/>
    </source>
</evidence>
<keyword evidence="7" id="KW-0963">Cytoplasm</keyword>
<evidence type="ECO:0000256" key="5">
    <source>
        <dbReference type="ARBA" id="ARBA00012161"/>
    </source>
</evidence>
<dbReference type="Ensembl" id="ENSBMST00010033595.1">
    <property type="protein sequence ID" value="ENSBMSP00010030541.1"/>
    <property type="gene ID" value="ENSBMSG00010022087.1"/>
</dbReference>
<evidence type="ECO:0000256" key="3">
    <source>
        <dbReference type="ARBA" id="ARBA00004496"/>
    </source>
</evidence>
<dbReference type="InterPro" id="IPR014789">
    <property type="entry name" value="PolyA-riboNase_RNA-binding"/>
</dbReference>
<dbReference type="FunFam" id="3.30.420.10:FF:000035">
    <property type="entry name" value="Poly(A)-specific ribonuclease PARN"/>
    <property type="match status" value="1"/>
</dbReference>
<dbReference type="InterPro" id="IPR001374">
    <property type="entry name" value="R3H_dom"/>
</dbReference>
<evidence type="ECO:0000313" key="17">
    <source>
        <dbReference type="Ensembl" id="ENSBMSP00010030541.1"/>
    </source>
</evidence>
<keyword evidence="9" id="KW-0479">Metal-binding</keyword>
<keyword evidence="11" id="KW-0269">Exonuclease</keyword>
<evidence type="ECO:0000256" key="11">
    <source>
        <dbReference type="ARBA" id="ARBA00022839"/>
    </source>
</evidence>
<dbReference type="GO" id="GO:0005634">
    <property type="term" value="C:nucleus"/>
    <property type="evidence" value="ECO:0007669"/>
    <property type="project" value="UniProtKB-SubCell"/>
</dbReference>
<comment type="catalytic activity">
    <reaction evidence="1">
        <text>Exonucleolytic cleavage of poly(A) to 5'-AMP.</text>
        <dbReference type="EC" id="3.1.13.4"/>
    </reaction>
</comment>
<dbReference type="EC" id="3.1.13.4" evidence="5"/>
<dbReference type="FunFam" id="3.30.1370.50:FF:000014">
    <property type="entry name" value="Poly(A)-specific ribonuclease PARN"/>
    <property type="match status" value="1"/>
</dbReference>
<dbReference type="PANTHER" id="PTHR15092:SF44">
    <property type="entry name" value="POLY(A)-SPECIFIC RIBONUCLEASE PARN"/>
    <property type="match status" value="1"/>
</dbReference>
<dbReference type="AlphaFoldDB" id="A0A8C0E463"/>
<protein>
    <recommendedName>
        <fullName evidence="6">Poly(A)-specific ribonuclease PARN</fullName>
        <ecNumber evidence="5">3.1.13.4</ecNumber>
    </recommendedName>
    <alternativeName>
        <fullName evidence="14">Polyadenylate-specific ribonuclease</fullName>
    </alternativeName>
</protein>
<dbReference type="GO" id="GO:0000289">
    <property type="term" value="P:nuclear-transcribed mRNA poly(A) tail shortening"/>
    <property type="evidence" value="ECO:0007669"/>
    <property type="project" value="TreeGrafter"/>
</dbReference>
<dbReference type="PROSITE" id="PS51061">
    <property type="entry name" value="R3H"/>
    <property type="match status" value="1"/>
</dbReference>
<evidence type="ECO:0000256" key="12">
    <source>
        <dbReference type="ARBA" id="ARBA00022884"/>
    </source>
</evidence>
<feature type="compositionally biased region" description="Polar residues" evidence="15">
    <location>
        <begin position="506"/>
        <end position="515"/>
    </location>
</feature>
<name>A0A8C0E463_BALMU</name>
<evidence type="ECO:0000256" key="2">
    <source>
        <dbReference type="ARBA" id="ARBA00004123"/>
    </source>
</evidence>
<dbReference type="Pfam" id="PF08675">
    <property type="entry name" value="RNA_bind"/>
    <property type="match status" value="1"/>
</dbReference>
<dbReference type="InterPro" id="IPR036867">
    <property type="entry name" value="R3H_dom_sf"/>
</dbReference>
<evidence type="ECO:0000256" key="10">
    <source>
        <dbReference type="ARBA" id="ARBA00022801"/>
    </source>
</evidence>
<accession>A0A8C0E463</accession>
<dbReference type="Gene3D" id="3.30.1370.50">
    <property type="entry name" value="R3H-like domain"/>
    <property type="match status" value="1"/>
</dbReference>
<feature type="domain" description="R3H" evidence="16">
    <location>
        <begin position="178"/>
        <end position="245"/>
    </location>
</feature>
<dbReference type="Gene3D" id="3.30.70.330">
    <property type="match status" value="1"/>
</dbReference>
<reference evidence="17" key="1">
    <citation type="submission" date="2023-09" db="UniProtKB">
        <authorList>
            <consortium name="Ensembl"/>
        </authorList>
    </citation>
    <scope>IDENTIFICATION</scope>
</reference>
<proteinExistence type="inferred from homology"/>
<dbReference type="SUPFAM" id="SSF53098">
    <property type="entry name" value="Ribonuclease H-like"/>
    <property type="match status" value="1"/>
</dbReference>
<dbReference type="GO" id="GO:0003723">
    <property type="term" value="F:RNA binding"/>
    <property type="evidence" value="ECO:0007669"/>
    <property type="project" value="UniProtKB-KW"/>
</dbReference>
<dbReference type="Gene3D" id="3.30.420.10">
    <property type="entry name" value="Ribonuclease H-like superfamily/Ribonuclease H"/>
    <property type="match status" value="2"/>
</dbReference>
<dbReference type="CDD" id="cd02637">
    <property type="entry name" value="R3H_PARN"/>
    <property type="match status" value="1"/>
</dbReference>
<comment type="subcellular location">
    <subcellularLocation>
        <location evidence="3">Cytoplasm</location>
    </subcellularLocation>
    <subcellularLocation>
        <location evidence="2">Nucleus</location>
    </subcellularLocation>
</comment>
<keyword evidence="13" id="KW-0539">Nucleus</keyword>
<dbReference type="InterPro" id="IPR012677">
    <property type="entry name" value="Nucleotide-bd_a/b_plait_sf"/>
</dbReference>
<sequence length="580" mass="66406">MEIIRSNFKSNLHKVYQAIEEADFFAIDGEFSGISDGPSVTALTNGFDTPEERYQKLKKHSMDFLLFQFGLCTFKYDYTDSKYITKSFNFYVFPKPFNRSSPDVKFVCQSSSIDFLASQGFDFNKVFRNGIPYLNQEEERQLREQYDEKRLQSNGAGALSYTSPNTSKCPVTIPEDQKKFIDQVVEKIEDLLQSEENKNLDLEPCTGFQRKLIYQTLSWKYPKGIHVETLETEKKERYIVISKVDEEERKRREQQKHAKEQEELNDAVGFSRVIHAIANSGKLVIGHNMLLDVMHTVHQFYCPLPSDIINNTSLAELEKRLKETPFNPPKVESAEGFPSYDTASEQLHEAGYDAYITGLCFISMANYLGSFLSPPKIHVSARSKLIEPFYNKLFLMRVMDIPYLNLEGPDCNIQISWINDTSAFVSLSQPEQVPIAVNTSKYAESYRIQTYAEYVGTKHEEKQIKRKWTEDSWKEVERKRLNTQCISYALQNHCYQANSLTATSTVGKRNLSPSQAEGGLEARVSGEISDTELEQTDPCAESLSEGRKKAKKLKRMKKDLSPTGSISDSSAKLFEVPDTW</sequence>
<evidence type="ECO:0000256" key="7">
    <source>
        <dbReference type="ARBA" id="ARBA00022490"/>
    </source>
</evidence>
<dbReference type="InterPro" id="IPR012337">
    <property type="entry name" value="RNaseH-like_sf"/>
</dbReference>
<evidence type="ECO:0000256" key="4">
    <source>
        <dbReference type="ARBA" id="ARBA00008372"/>
    </source>
</evidence>
<feature type="region of interest" description="Disordered" evidence="15">
    <location>
        <begin position="506"/>
        <end position="580"/>
    </location>
</feature>
<evidence type="ECO:0000259" key="16">
    <source>
        <dbReference type="PROSITE" id="PS51061"/>
    </source>
</evidence>
<evidence type="ECO:0000256" key="1">
    <source>
        <dbReference type="ARBA" id="ARBA00001663"/>
    </source>
</evidence>
<comment type="similarity">
    <text evidence="4">Belongs to the CAF1 family.</text>
</comment>
<evidence type="ECO:0000256" key="8">
    <source>
        <dbReference type="ARBA" id="ARBA00022722"/>
    </source>
</evidence>
<evidence type="ECO:0000256" key="15">
    <source>
        <dbReference type="SAM" id="MobiDB-lite"/>
    </source>
</evidence>
<dbReference type="GO" id="GO:1990431">
    <property type="term" value="P:priRNA 3'-end processing"/>
    <property type="evidence" value="ECO:0007669"/>
    <property type="project" value="TreeGrafter"/>
</dbReference>
<evidence type="ECO:0000256" key="6">
    <source>
        <dbReference type="ARBA" id="ARBA00015918"/>
    </source>
</evidence>
<dbReference type="GO" id="GO:0005737">
    <property type="term" value="C:cytoplasm"/>
    <property type="evidence" value="ECO:0007669"/>
    <property type="project" value="UniProtKB-SubCell"/>
</dbReference>
<dbReference type="Pfam" id="PF04857">
    <property type="entry name" value="CAF1"/>
    <property type="match status" value="2"/>
</dbReference>
<organism evidence="17">
    <name type="scientific">Balaenoptera musculus</name>
    <name type="common">Blue whale</name>
    <dbReference type="NCBI Taxonomy" id="9771"/>
    <lineage>
        <taxon>Eukaryota</taxon>
        <taxon>Metazoa</taxon>
        <taxon>Chordata</taxon>
        <taxon>Craniata</taxon>
        <taxon>Vertebrata</taxon>
        <taxon>Euteleostomi</taxon>
        <taxon>Mammalia</taxon>
        <taxon>Eutheria</taxon>
        <taxon>Laurasiatheria</taxon>
        <taxon>Artiodactyla</taxon>
        <taxon>Whippomorpha</taxon>
        <taxon>Cetacea</taxon>
        <taxon>Mysticeti</taxon>
        <taxon>Balaenopteridae</taxon>
        <taxon>Balaenoptera</taxon>
    </lineage>
</organism>
<dbReference type="PANTHER" id="PTHR15092">
    <property type="entry name" value="POLY A -SPECIFIC RIBONUCLEASE/TARGET OF EGR1, MEMBER 1"/>
    <property type="match status" value="1"/>
</dbReference>
<dbReference type="SUPFAM" id="SSF82708">
    <property type="entry name" value="R3H domain"/>
    <property type="match status" value="1"/>
</dbReference>
<dbReference type="GeneTree" id="ENSGT00940000153167"/>
<keyword evidence="8" id="KW-0540">Nuclease</keyword>